<organism evidence="11 12">
    <name type="scientific">Brachybacterium alimentarium</name>
    <dbReference type="NCBI Taxonomy" id="47845"/>
    <lineage>
        <taxon>Bacteria</taxon>
        <taxon>Bacillati</taxon>
        <taxon>Actinomycetota</taxon>
        <taxon>Actinomycetes</taxon>
        <taxon>Micrococcales</taxon>
        <taxon>Dermabacteraceae</taxon>
        <taxon>Brachybacterium</taxon>
    </lineage>
</organism>
<comment type="activity regulation">
    <text evidence="10">Na(+) is not transported, but it plays an essential structural role and its presence is essential for fluoride channel function.</text>
</comment>
<dbReference type="RefSeq" id="WP_096165189.1">
    <property type="nucleotide sequence ID" value="NZ_BAAAIQ010000011.1"/>
</dbReference>
<evidence type="ECO:0000256" key="9">
    <source>
        <dbReference type="ARBA" id="ARBA00049940"/>
    </source>
</evidence>
<feature type="binding site" evidence="10">
    <location>
        <position position="93"/>
    </location>
    <ligand>
        <name>Na(+)</name>
        <dbReference type="ChEBI" id="CHEBI:29101"/>
        <note>structural</note>
    </ligand>
</feature>
<keyword evidence="10" id="KW-0406">Ion transport</keyword>
<evidence type="ECO:0000256" key="8">
    <source>
        <dbReference type="ARBA" id="ARBA00035585"/>
    </source>
</evidence>
<feature type="transmembrane region" description="Helical" evidence="10">
    <location>
        <begin position="112"/>
        <end position="136"/>
    </location>
</feature>
<protein>
    <recommendedName>
        <fullName evidence="10">Fluoride-specific ion channel FluC</fullName>
    </recommendedName>
</protein>
<evidence type="ECO:0000256" key="7">
    <source>
        <dbReference type="ARBA" id="ARBA00035120"/>
    </source>
</evidence>
<name>A0A2A3YNF0_9MICO</name>
<evidence type="ECO:0000313" key="12">
    <source>
        <dbReference type="Proteomes" id="UP000218598"/>
    </source>
</evidence>
<dbReference type="Proteomes" id="UP000218598">
    <property type="component" value="Unassembled WGS sequence"/>
</dbReference>
<dbReference type="HAMAP" id="MF_00454">
    <property type="entry name" value="FluC"/>
    <property type="match status" value="1"/>
</dbReference>
<dbReference type="OrthoDB" id="5148600at2"/>
<gene>
    <name evidence="10" type="primary">fluC</name>
    <name evidence="10" type="synonym">crcB</name>
    <name evidence="11" type="ORF">CIK66_01160</name>
</gene>
<keyword evidence="10" id="KW-0915">Sodium</keyword>
<evidence type="ECO:0000256" key="3">
    <source>
        <dbReference type="ARBA" id="ARBA00022692"/>
    </source>
</evidence>
<dbReference type="EMBL" id="NRGR01000004">
    <property type="protein sequence ID" value="PCC40876.1"/>
    <property type="molecule type" value="Genomic_DNA"/>
</dbReference>
<comment type="catalytic activity">
    <reaction evidence="8">
        <text>fluoride(in) = fluoride(out)</text>
        <dbReference type="Rhea" id="RHEA:76159"/>
        <dbReference type="ChEBI" id="CHEBI:17051"/>
    </reaction>
    <physiologicalReaction direction="left-to-right" evidence="8">
        <dbReference type="Rhea" id="RHEA:76160"/>
    </physiologicalReaction>
</comment>
<feature type="transmembrane region" description="Helical" evidence="10">
    <location>
        <begin position="6"/>
        <end position="27"/>
    </location>
</feature>
<dbReference type="GO" id="GO:0062054">
    <property type="term" value="F:fluoride channel activity"/>
    <property type="evidence" value="ECO:0007669"/>
    <property type="project" value="UniProtKB-UniRule"/>
</dbReference>
<dbReference type="PANTHER" id="PTHR28259">
    <property type="entry name" value="FLUORIDE EXPORT PROTEIN 1-RELATED"/>
    <property type="match status" value="1"/>
</dbReference>
<evidence type="ECO:0000256" key="10">
    <source>
        <dbReference type="HAMAP-Rule" id="MF_00454"/>
    </source>
</evidence>
<comment type="subcellular location">
    <subcellularLocation>
        <location evidence="1 10">Cell membrane</location>
        <topology evidence="1 10">Multi-pass membrane protein</topology>
    </subcellularLocation>
</comment>
<comment type="similarity">
    <text evidence="7 10">Belongs to the fluoride channel Fluc/FEX (TC 1.A.43) family.</text>
</comment>
<sequence>MSPGTVLLGALLVGIGGGAGSALRWWLRDLGMREAARRYRNGDVRVKPWLTFFVNVLASFLLGLIVARLGSSAAGAAELGYLVLAAGFCGGLSTLSTAALDVVELMRRAGFAIAVSYLLLSVGTSMAMLWLGVVIAS</sequence>
<keyword evidence="2 10" id="KW-1003">Cell membrane</keyword>
<evidence type="ECO:0000256" key="2">
    <source>
        <dbReference type="ARBA" id="ARBA00022475"/>
    </source>
</evidence>
<keyword evidence="6 10" id="KW-0407">Ion channel</keyword>
<keyword evidence="10" id="KW-0479">Metal-binding</keyword>
<dbReference type="InterPro" id="IPR003691">
    <property type="entry name" value="FluC"/>
</dbReference>
<dbReference type="GO" id="GO:0046872">
    <property type="term" value="F:metal ion binding"/>
    <property type="evidence" value="ECO:0007669"/>
    <property type="project" value="UniProtKB-KW"/>
</dbReference>
<dbReference type="GO" id="GO:0140114">
    <property type="term" value="P:cellular detoxification of fluoride"/>
    <property type="evidence" value="ECO:0007669"/>
    <property type="project" value="UniProtKB-UniRule"/>
</dbReference>
<comment type="function">
    <text evidence="9 10">Fluoride-specific ion channel. Important for reducing fluoride concentration in the cell, thus reducing its toxicity.</text>
</comment>
<feature type="transmembrane region" description="Helical" evidence="10">
    <location>
        <begin position="48"/>
        <end position="67"/>
    </location>
</feature>
<keyword evidence="10" id="KW-0813">Transport</keyword>
<dbReference type="AlphaFoldDB" id="A0A2A3YNF0"/>
<keyword evidence="5 10" id="KW-0472">Membrane</keyword>
<evidence type="ECO:0000256" key="4">
    <source>
        <dbReference type="ARBA" id="ARBA00022989"/>
    </source>
</evidence>
<dbReference type="Pfam" id="PF02537">
    <property type="entry name" value="CRCB"/>
    <property type="match status" value="1"/>
</dbReference>
<keyword evidence="3 10" id="KW-0812">Transmembrane</keyword>
<dbReference type="GeneID" id="95327563"/>
<comment type="caution">
    <text evidence="11">The sequence shown here is derived from an EMBL/GenBank/DDBJ whole genome shotgun (WGS) entry which is preliminary data.</text>
</comment>
<evidence type="ECO:0000256" key="6">
    <source>
        <dbReference type="ARBA" id="ARBA00023303"/>
    </source>
</evidence>
<feature type="binding site" evidence="10">
    <location>
        <position position="90"/>
    </location>
    <ligand>
        <name>Na(+)</name>
        <dbReference type="ChEBI" id="CHEBI:29101"/>
        <note>structural</note>
    </ligand>
</feature>
<dbReference type="PANTHER" id="PTHR28259:SF1">
    <property type="entry name" value="FLUORIDE EXPORT PROTEIN 1-RELATED"/>
    <property type="match status" value="1"/>
</dbReference>
<evidence type="ECO:0000313" key="11">
    <source>
        <dbReference type="EMBL" id="PCC40876.1"/>
    </source>
</evidence>
<evidence type="ECO:0000256" key="5">
    <source>
        <dbReference type="ARBA" id="ARBA00023136"/>
    </source>
</evidence>
<keyword evidence="12" id="KW-1185">Reference proteome</keyword>
<evidence type="ECO:0000256" key="1">
    <source>
        <dbReference type="ARBA" id="ARBA00004651"/>
    </source>
</evidence>
<feature type="transmembrane region" description="Helical" evidence="10">
    <location>
        <begin position="79"/>
        <end position="100"/>
    </location>
</feature>
<dbReference type="GO" id="GO:0005886">
    <property type="term" value="C:plasma membrane"/>
    <property type="evidence" value="ECO:0007669"/>
    <property type="project" value="UniProtKB-SubCell"/>
</dbReference>
<keyword evidence="4 10" id="KW-1133">Transmembrane helix</keyword>
<reference evidence="11 12" key="1">
    <citation type="journal article" date="2017" name="Elife">
        <title>Extensive horizontal gene transfer in cheese-associated bacteria.</title>
        <authorList>
            <person name="Bonham K.S."/>
            <person name="Wolfe B.E."/>
            <person name="Dutton R.J."/>
        </authorList>
    </citation>
    <scope>NUCLEOTIDE SEQUENCE [LARGE SCALE GENOMIC DNA]</scope>
    <source>
        <strain evidence="11 12">341_9</strain>
    </source>
</reference>
<proteinExistence type="inferred from homology"/>
<accession>A0A2A3YNF0</accession>